<proteinExistence type="predicted"/>
<dbReference type="InterPro" id="IPR006342">
    <property type="entry name" value="FkbM_mtfrase"/>
</dbReference>
<evidence type="ECO:0000259" key="1">
    <source>
        <dbReference type="Pfam" id="PF05050"/>
    </source>
</evidence>
<dbReference type="EMBL" id="CP151762">
    <property type="protein sequence ID" value="WZU65147.1"/>
    <property type="molecule type" value="Genomic_DNA"/>
</dbReference>
<dbReference type="SUPFAM" id="SSF53335">
    <property type="entry name" value="S-adenosyl-L-methionine-dependent methyltransferases"/>
    <property type="match status" value="1"/>
</dbReference>
<dbReference type="Pfam" id="PF05050">
    <property type="entry name" value="Methyltransf_21"/>
    <property type="match status" value="1"/>
</dbReference>
<reference evidence="2 3" key="1">
    <citation type="submission" date="2024-04" db="EMBL/GenBank/DDBJ databases">
        <title>Phylogenomic analyses of a clade within the roseobacter group suggest taxonomic reassignments of species of the genera Aestuariivita, Citreicella, Loktanella, Nautella, Pelagibaca, Ruegeria, Thalassobius, Thiobacimonas and Tropicibacter, and the proposal o.</title>
        <authorList>
            <person name="Jeon C.O."/>
        </authorList>
    </citation>
    <scope>NUCLEOTIDE SEQUENCE [LARGE SCALE GENOMIC DNA]</scope>
    <source>
        <strain evidence="2 3">G8-12</strain>
    </source>
</reference>
<dbReference type="PANTHER" id="PTHR36973">
    <property type="entry name" value="SLL1456 PROTEIN-RELATED"/>
    <property type="match status" value="1"/>
</dbReference>
<dbReference type="NCBIfam" id="TIGR01444">
    <property type="entry name" value="fkbM_fam"/>
    <property type="match status" value="1"/>
</dbReference>
<protein>
    <submittedName>
        <fullName evidence="2">FkbM family methyltransferase</fullName>
    </submittedName>
</protein>
<feature type="domain" description="Methyltransferase FkbM" evidence="1">
    <location>
        <begin position="63"/>
        <end position="226"/>
    </location>
</feature>
<name>A0AAN0NGK5_9RHOB</name>
<dbReference type="GO" id="GO:0008171">
    <property type="term" value="F:O-methyltransferase activity"/>
    <property type="evidence" value="ECO:0007669"/>
    <property type="project" value="TreeGrafter"/>
</dbReference>
<accession>A0AAN0NGK5</accession>
<dbReference type="Gene3D" id="3.40.50.150">
    <property type="entry name" value="Vaccinia Virus protein VP39"/>
    <property type="match status" value="1"/>
</dbReference>
<dbReference type="GO" id="GO:0032259">
    <property type="term" value="P:methylation"/>
    <property type="evidence" value="ECO:0007669"/>
    <property type="project" value="UniProtKB-KW"/>
</dbReference>
<dbReference type="RefSeq" id="WP_342071495.1">
    <property type="nucleotide sequence ID" value="NZ_CP151762.1"/>
</dbReference>
<keyword evidence="2" id="KW-0808">Transferase</keyword>
<evidence type="ECO:0000313" key="3">
    <source>
        <dbReference type="Proteomes" id="UP001451782"/>
    </source>
</evidence>
<keyword evidence="2" id="KW-0489">Methyltransferase</keyword>
<dbReference type="KEGG" id="yag:AABB28_07755"/>
<keyword evidence="3" id="KW-1185">Reference proteome</keyword>
<gene>
    <name evidence="2" type="ORF">AABB28_07755</name>
</gene>
<dbReference type="AlphaFoldDB" id="A0AAN0NGK5"/>
<evidence type="ECO:0000313" key="2">
    <source>
        <dbReference type="EMBL" id="WZU65147.1"/>
    </source>
</evidence>
<organism evidence="2 3">
    <name type="scientific">Yoonia algicola</name>
    <dbReference type="NCBI Taxonomy" id="3137368"/>
    <lineage>
        <taxon>Bacteria</taxon>
        <taxon>Pseudomonadati</taxon>
        <taxon>Pseudomonadota</taxon>
        <taxon>Alphaproteobacteria</taxon>
        <taxon>Rhodobacterales</taxon>
        <taxon>Paracoccaceae</taxon>
        <taxon>Yoonia</taxon>
    </lineage>
</organism>
<dbReference type="InterPro" id="IPR029063">
    <property type="entry name" value="SAM-dependent_MTases_sf"/>
</dbReference>
<dbReference type="InterPro" id="IPR053188">
    <property type="entry name" value="FkbM_Methyltransferase"/>
</dbReference>
<dbReference type="Proteomes" id="UP001451782">
    <property type="component" value="Chromosome"/>
</dbReference>
<dbReference type="PANTHER" id="PTHR36973:SF4">
    <property type="entry name" value="NODULATION PROTEIN"/>
    <property type="match status" value="1"/>
</dbReference>
<sequence length="264" mass="29859">MLKTIRAVYVFIFARKRFARLNRFLFSLSLGGLGVMNYGSSAITGERAFLRKYLPNKTGVLIDVGANKGEYSTDALALNKSLRIFAFEPHPKTFKELAEVVEGYPTMTAINKGVSCTTGKLELFDYSDKDGSQHASLFKEVITDIHGAEGFVSHQVDLVTLDQFVSENSITEISLLKIDTEGNELEVLKGAKDTLAKGMIKAIHFEFNEMNVISRTFFKDFEKILNGYKFFRLLPNEMLEIRDYHALYCEIFAYQNIVAVLEQD</sequence>